<dbReference type="PANTHER" id="PTHR10177">
    <property type="entry name" value="CYCLINS"/>
    <property type="match status" value="1"/>
</dbReference>
<dbReference type="InterPro" id="IPR006671">
    <property type="entry name" value="Cyclin_N"/>
</dbReference>
<keyword evidence="12" id="KW-1185">Reference proteome</keyword>
<proteinExistence type="inferred from homology"/>
<comment type="subunit">
    <text evidence="2">Interacts with the CDC2 protein kinase to form a serine/threonine kinase holoenzyme complex also known as maturation promoting factor (MPF). The cyclin subunit imparts substrate specificity to the complex.</text>
</comment>
<feature type="region of interest" description="Disordered" evidence="8">
    <location>
        <begin position="196"/>
        <end position="217"/>
    </location>
</feature>
<feature type="compositionally biased region" description="Polar residues" evidence="8">
    <location>
        <begin position="197"/>
        <end position="206"/>
    </location>
</feature>
<dbReference type="FunFam" id="1.10.472.10:FF:000091">
    <property type="entry name" value="putative cyclin-B3-1 isoform X3"/>
    <property type="match status" value="1"/>
</dbReference>
<dbReference type="Pfam" id="PF00134">
    <property type="entry name" value="Cyclin_N"/>
    <property type="match status" value="1"/>
</dbReference>
<dbReference type="SUPFAM" id="SSF47954">
    <property type="entry name" value="Cyclin-like"/>
    <property type="match status" value="2"/>
</dbReference>
<evidence type="ECO:0000259" key="10">
    <source>
        <dbReference type="SMART" id="SM01332"/>
    </source>
</evidence>
<feature type="region of interest" description="Disordered" evidence="8">
    <location>
        <begin position="37"/>
        <end position="77"/>
    </location>
</feature>
<dbReference type="FunFam" id="1.10.472.10:FF:000057">
    <property type="entry name" value="Cyclin N-terminal domain containing 2"/>
    <property type="match status" value="1"/>
</dbReference>
<dbReference type="FunCoup" id="A0A7J7C1Z9">
    <property type="interactions" value="881"/>
</dbReference>
<dbReference type="Gene3D" id="1.10.472.10">
    <property type="entry name" value="Cyclin-like"/>
    <property type="match status" value="2"/>
</dbReference>
<feature type="compositionally biased region" description="Basic and acidic residues" evidence="8">
    <location>
        <begin position="37"/>
        <end position="47"/>
    </location>
</feature>
<accession>A0A7J7C1Z9</accession>
<feature type="compositionally biased region" description="Basic and acidic residues" evidence="8">
    <location>
        <begin position="149"/>
        <end position="162"/>
    </location>
</feature>
<dbReference type="SMART" id="SM01332">
    <property type="entry name" value="Cyclin_C"/>
    <property type="match status" value="1"/>
</dbReference>
<evidence type="ECO:0000256" key="4">
    <source>
        <dbReference type="ARBA" id="ARBA00023127"/>
    </source>
</evidence>
<feature type="domain" description="Cyclin C-terminal" evidence="10">
    <location>
        <begin position="527"/>
        <end position="644"/>
    </location>
</feature>
<reference evidence="11 12" key="1">
    <citation type="journal article" date="2020" name="Nat. Commun.">
        <title>Genome of Tripterygium wilfordii and identification of cytochrome P450 involved in triptolide biosynthesis.</title>
        <authorList>
            <person name="Tu L."/>
            <person name="Su P."/>
            <person name="Zhang Z."/>
            <person name="Gao L."/>
            <person name="Wang J."/>
            <person name="Hu T."/>
            <person name="Zhou J."/>
            <person name="Zhang Y."/>
            <person name="Zhao Y."/>
            <person name="Liu Y."/>
            <person name="Song Y."/>
            <person name="Tong Y."/>
            <person name="Lu Y."/>
            <person name="Yang J."/>
            <person name="Xu C."/>
            <person name="Jia M."/>
            <person name="Peters R.J."/>
            <person name="Huang L."/>
            <person name="Gao W."/>
        </authorList>
    </citation>
    <scope>NUCLEOTIDE SEQUENCE [LARGE SCALE GENOMIC DNA]</scope>
    <source>
        <strain evidence="12">cv. XIE 37</strain>
        <tissue evidence="11">Leaf</tissue>
    </source>
</reference>
<evidence type="ECO:0000256" key="6">
    <source>
        <dbReference type="ARBA" id="ARBA00032263"/>
    </source>
</evidence>
<dbReference type="InterPro" id="IPR013763">
    <property type="entry name" value="Cyclin-like_dom"/>
</dbReference>
<feature type="domain" description="Cyclin-like" evidence="9">
    <location>
        <begin position="531"/>
        <end position="613"/>
    </location>
</feature>
<evidence type="ECO:0000256" key="3">
    <source>
        <dbReference type="ARBA" id="ARBA00022618"/>
    </source>
</evidence>
<dbReference type="InterPro" id="IPR004367">
    <property type="entry name" value="Cyclin_C-dom"/>
</dbReference>
<gene>
    <name evidence="11" type="ORF">HS088_TW21G00317</name>
</gene>
<evidence type="ECO:0000313" key="11">
    <source>
        <dbReference type="EMBL" id="KAF5728174.1"/>
    </source>
</evidence>
<keyword evidence="4 7" id="KW-0195">Cyclin</keyword>
<sequence length="649" mass="72106">MTSLKGKLYMGANQATEDSKTAHTVRGGIRKLKVFSENEKGKADASRMRNSLSLRKEPDLTNANGLKGSSTNMGKCKGKCDSAANAKATRKALADVSNLSANSSRIVVCSKPVVSVGPGLKAETISSRIPSAGKGKQNSSGDLYPTKQGSKDPMESSDDKSTKSKNQSRESVATYGRNVANKSLIPTRKSFPVLKRVNQSSTSNTKIKAEGSEKGKHISGVQVKSKFNRKVAPQVSNARSNLWMNRKSDGFIIMGTRAQSNVDSQASSRKSVRPIVKTSTLKVSDAQRKLKSKCAPGKIKVLSVNLSSQKEEEVITSSIPAPGVPYDVIQGGEPLSDGKNDQSTKKAEIVAKRGRRRSYTSLLMAGPKLLEESGEIMKRELPSIDDSCNQLEVVQYIDEIYQYYWVTEAHNSSLENYMSIQTDITPPMRGILVNWLVEVHLKFDLMAETLYLMVTILDQYLSQVKIRKSELQLVGLAALLLASKYEDFWHPRIKDLLSISVEAYTRDQMLGMEKLILKHLKFRLNSPTPYVFMLRFLKAAQSDTKLEHLAFYLIDLCLVEYEALKFKPSLLCASAIYVARCTLQINPAWTPLLIKHARYEMSQIRTCAEMILKFQKAARTGKLNVTYEKYLRPELSNAATIKPLNRLPL</sequence>
<evidence type="ECO:0000256" key="7">
    <source>
        <dbReference type="RuleBase" id="RU000383"/>
    </source>
</evidence>
<dbReference type="OrthoDB" id="5590282at2759"/>
<evidence type="ECO:0000313" key="12">
    <source>
        <dbReference type="Proteomes" id="UP000593562"/>
    </source>
</evidence>
<evidence type="ECO:0000256" key="5">
    <source>
        <dbReference type="ARBA" id="ARBA00023306"/>
    </source>
</evidence>
<protein>
    <recommendedName>
        <fullName evidence="6">B-like cyclin</fullName>
    </recommendedName>
</protein>
<organism evidence="11 12">
    <name type="scientific">Tripterygium wilfordii</name>
    <name type="common">Thunder God vine</name>
    <dbReference type="NCBI Taxonomy" id="458696"/>
    <lineage>
        <taxon>Eukaryota</taxon>
        <taxon>Viridiplantae</taxon>
        <taxon>Streptophyta</taxon>
        <taxon>Embryophyta</taxon>
        <taxon>Tracheophyta</taxon>
        <taxon>Spermatophyta</taxon>
        <taxon>Magnoliopsida</taxon>
        <taxon>eudicotyledons</taxon>
        <taxon>Gunneridae</taxon>
        <taxon>Pentapetalae</taxon>
        <taxon>rosids</taxon>
        <taxon>fabids</taxon>
        <taxon>Celastrales</taxon>
        <taxon>Celastraceae</taxon>
        <taxon>Tripterygium</taxon>
    </lineage>
</organism>
<name>A0A7J7C1Z9_TRIWF</name>
<dbReference type="InterPro" id="IPR036915">
    <property type="entry name" value="Cyclin-like_sf"/>
</dbReference>
<dbReference type="Pfam" id="PF02984">
    <property type="entry name" value="Cyclin_C"/>
    <property type="match status" value="1"/>
</dbReference>
<comment type="similarity">
    <text evidence="1">Belongs to the cyclin family. Cyclin AB subfamily.</text>
</comment>
<evidence type="ECO:0000256" key="1">
    <source>
        <dbReference type="ARBA" id="ARBA00006955"/>
    </source>
</evidence>
<dbReference type="GO" id="GO:0051301">
    <property type="term" value="P:cell division"/>
    <property type="evidence" value="ECO:0007669"/>
    <property type="project" value="UniProtKB-KW"/>
</dbReference>
<dbReference type="SMART" id="SM00385">
    <property type="entry name" value="CYCLIN"/>
    <property type="match status" value="2"/>
</dbReference>
<keyword evidence="3" id="KW-0132">Cell division</keyword>
<comment type="caution">
    <text evidence="11">The sequence shown here is derived from an EMBL/GenBank/DDBJ whole genome shotgun (WGS) entry which is preliminary data.</text>
</comment>
<feature type="domain" description="Cyclin-like" evidence="9">
    <location>
        <begin position="434"/>
        <end position="518"/>
    </location>
</feature>
<evidence type="ECO:0000256" key="8">
    <source>
        <dbReference type="SAM" id="MobiDB-lite"/>
    </source>
</evidence>
<dbReference type="InParanoid" id="A0A7J7C1Z9"/>
<dbReference type="EMBL" id="JAAARO010000021">
    <property type="protein sequence ID" value="KAF5728174.1"/>
    <property type="molecule type" value="Genomic_DNA"/>
</dbReference>
<feature type="compositionally biased region" description="Polar residues" evidence="8">
    <location>
        <begin position="61"/>
        <end position="73"/>
    </location>
</feature>
<dbReference type="AlphaFoldDB" id="A0A7J7C1Z9"/>
<dbReference type="InterPro" id="IPR039361">
    <property type="entry name" value="Cyclin"/>
</dbReference>
<evidence type="ECO:0000259" key="9">
    <source>
        <dbReference type="SMART" id="SM00385"/>
    </source>
</evidence>
<keyword evidence="5" id="KW-0131">Cell cycle</keyword>
<evidence type="ECO:0000256" key="2">
    <source>
        <dbReference type="ARBA" id="ARBA00011177"/>
    </source>
</evidence>
<feature type="compositionally biased region" description="Basic and acidic residues" evidence="8">
    <location>
        <begin position="207"/>
        <end position="216"/>
    </location>
</feature>
<feature type="region of interest" description="Disordered" evidence="8">
    <location>
        <begin position="127"/>
        <end position="181"/>
    </location>
</feature>
<dbReference type="Proteomes" id="UP000593562">
    <property type="component" value="Unassembled WGS sequence"/>
</dbReference>